<organism evidence="3 5">
    <name type="scientific">Puccinia graminis f. sp. tritici</name>
    <dbReference type="NCBI Taxonomy" id="56615"/>
    <lineage>
        <taxon>Eukaryota</taxon>
        <taxon>Fungi</taxon>
        <taxon>Dikarya</taxon>
        <taxon>Basidiomycota</taxon>
        <taxon>Pucciniomycotina</taxon>
        <taxon>Pucciniomycetes</taxon>
        <taxon>Pucciniales</taxon>
        <taxon>Pucciniaceae</taxon>
        <taxon>Puccinia</taxon>
    </lineage>
</organism>
<reference evidence="4 5" key="1">
    <citation type="submission" date="2019-05" db="EMBL/GenBank/DDBJ databases">
        <title>Emergence of the Ug99 lineage of the wheat stem rust pathogen through somatic hybridization.</title>
        <authorList>
            <person name="Li F."/>
            <person name="Upadhyaya N.M."/>
            <person name="Sperschneider J."/>
            <person name="Matny O."/>
            <person name="Nguyen-Phuc H."/>
            <person name="Mago R."/>
            <person name="Raley C."/>
            <person name="Miller M.E."/>
            <person name="Silverstein K.A.T."/>
            <person name="Henningsen E."/>
            <person name="Hirsch C.D."/>
            <person name="Visser B."/>
            <person name="Pretorius Z.A."/>
            <person name="Steffenson B.J."/>
            <person name="Schwessinger B."/>
            <person name="Dodds P.N."/>
            <person name="Figueroa M."/>
        </authorList>
    </citation>
    <scope>NUCLEOTIDE SEQUENCE [LARGE SCALE GENOMIC DNA]</scope>
    <source>
        <strain evidence="2">21-0</strain>
        <strain evidence="3 5">Ug99</strain>
    </source>
</reference>
<evidence type="ECO:0000313" key="5">
    <source>
        <dbReference type="Proteomes" id="UP000325313"/>
    </source>
</evidence>
<dbReference type="EMBL" id="VSWC01000132">
    <property type="protein sequence ID" value="KAA1079672.1"/>
    <property type="molecule type" value="Genomic_DNA"/>
</dbReference>
<feature type="signal peptide" evidence="1">
    <location>
        <begin position="1"/>
        <end position="22"/>
    </location>
</feature>
<keyword evidence="4" id="KW-1185">Reference proteome</keyword>
<protein>
    <submittedName>
        <fullName evidence="3">Uncharacterized protein</fullName>
    </submittedName>
</protein>
<sequence>MHFSSAMKSLVVLLIQSEVVFGIQIFRCEGDKPVALCRRATSLDGNHNAQNYALMRAMQAGPTATCEQFTIQNFPVDNGSCCPRDFGVSPNYGDDTFVSIAAGDYDNACTTPATFVP</sequence>
<gene>
    <name evidence="2" type="ORF">PGT21_020450</name>
    <name evidence="3" type="ORF">PGTUg99_030946</name>
</gene>
<dbReference type="EMBL" id="VDEP01000339">
    <property type="protein sequence ID" value="KAA1100853.1"/>
    <property type="molecule type" value="Genomic_DNA"/>
</dbReference>
<name>A0A5B0PIS8_PUCGR</name>
<evidence type="ECO:0000313" key="4">
    <source>
        <dbReference type="Proteomes" id="UP000324748"/>
    </source>
</evidence>
<evidence type="ECO:0000313" key="3">
    <source>
        <dbReference type="EMBL" id="KAA1100853.1"/>
    </source>
</evidence>
<dbReference type="Proteomes" id="UP000325313">
    <property type="component" value="Unassembled WGS sequence"/>
</dbReference>
<feature type="chain" id="PRO_5036137776" evidence="1">
    <location>
        <begin position="23"/>
        <end position="117"/>
    </location>
</feature>
<dbReference type="AlphaFoldDB" id="A0A5B0PIS8"/>
<proteinExistence type="predicted"/>
<keyword evidence="1" id="KW-0732">Signal</keyword>
<dbReference type="OrthoDB" id="2495210at2759"/>
<dbReference type="Proteomes" id="UP000324748">
    <property type="component" value="Unassembled WGS sequence"/>
</dbReference>
<evidence type="ECO:0000256" key="1">
    <source>
        <dbReference type="SAM" id="SignalP"/>
    </source>
</evidence>
<accession>A0A5B0PIS8</accession>
<comment type="caution">
    <text evidence="3">The sequence shown here is derived from an EMBL/GenBank/DDBJ whole genome shotgun (WGS) entry which is preliminary data.</text>
</comment>
<evidence type="ECO:0000313" key="2">
    <source>
        <dbReference type="EMBL" id="KAA1079672.1"/>
    </source>
</evidence>